<gene>
    <name evidence="2" type="ORF">SLNWT_2691</name>
</gene>
<proteinExistence type="predicted"/>
<evidence type="ECO:0000313" key="3">
    <source>
        <dbReference type="Proteomes" id="UP000031523"/>
    </source>
</evidence>
<dbReference type="AlphaFoldDB" id="A0A0B5EY82"/>
<dbReference type="KEGG" id="sals:SLNWT_2691"/>
<protein>
    <submittedName>
        <fullName evidence="2">Secreted protein</fullName>
    </submittedName>
</protein>
<evidence type="ECO:0000313" key="2">
    <source>
        <dbReference type="EMBL" id="AJE83067.1"/>
    </source>
</evidence>
<keyword evidence="3" id="KW-1185">Reference proteome</keyword>
<feature type="compositionally biased region" description="Low complexity" evidence="1">
    <location>
        <begin position="14"/>
        <end position="23"/>
    </location>
</feature>
<organism evidence="2 3">
    <name type="scientific">Streptomyces albus (strain ATCC 21838 / DSM 41398 / FERM P-419 / JCM 4703 / NBRC 107858)</name>
    <dbReference type="NCBI Taxonomy" id="1081613"/>
    <lineage>
        <taxon>Bacteria</taxon>
        <taxon>Bacillati</taxon>
        <taxon>Actinomycetota</taxon>
        <taxon>Actinomycetes</taxon>
        <taxon>Kitasatosporales</taxon>
        <taxon>Streptomycetaceae</taxon>
        <taxon>Streptomyces</taxon>
    </lineage>
</organism>
<accession>A0A0B5EY82</accession>
<sequence length="388" mass="41720">MTRPSYPIRRTRAARSSTAGRRTPAVRPLPACRKAAGATLVAVTALSAALLPTAASALGGPGHENGGGSGGTDGKGGLIASVTDSQIRVTAPDTPKGVPVGSVTSTDPDWEPPVCWYEPVFTPEQLKRSVDGLDGMGAVNAHEWWTKGLFVDHYDKGEPADNFDINDGSGGNSTAEGYRNYNIGEQGKFWRSVVRKGHEDDQKAWDCGRVMFWQDAGTIPDDPHAPRPKTLAAFAYDHIEVPETEVELRPAARSTVNLPTWVWLDKGVFKDVTVRASLDEVGVWAETTARPVSLHLEPGTEDAETFPASGECEVAEDGSIGAPYTKGSSEKSPPCGIRYLRKGDFDLKASVTWEITWKGSQNTGGDLPDGTFETTQDLNVREIQSVNR</sequence>
<evidence type="ECO:0000256" key="1">
    <source>
        <dbReference type="SAM" id="MobiDB-lite"/>
    </source>
</evidence>
<dbReference type="Proteomes" id="UP000031523">
    <property type="component" value="Chromosome"/>
</dbReference>
<name>A0A0B5EY82_STRA4</name>
<reference evidence="2 3" key="1">
    <citation type="submission" date="2015-01" db="EMBL/GenBank/DDBJ databases">
        <title>Enhanced salinomycin production by adjusting the supply of polyketide extender units in Streptomyce albus DSM 41398.</title>
        <authorList>
            <person name="Lu C."/>
        </authorList>
    </citation>
    <scope>NUCLEOTIDE SEQUENCE [LARGE SCALE GENOMIC DNA]</scope>
    <source>
        <strain evidence="3">ATCC 21838 / DSM 41398 / FERM P-419 / JCM 4703 / NBRC 107858</strain>
    </source>
</reference>
<feature type="region of interest" description="Disordered" evidence="1">
    <location>
        <begin position="1"/>
        <end position="26"/>
    </location>
</feature>
<dbReference type="EMBL" id="CP010519">
    <property type="protein sequence ID" value="AJE83067.1"/>
    <property type="molecule type" value="Genomic_DNA"/>
</dbReference>